<protein>
    <recommendedName>
        <fullName evidence="4">DUF998 domain-containing protein</fullName>
    </recommendedName>
</protein>
<evidence type="ECO:0008006" key="4">
    <source>
        <dbReference type="Google" id="ProtNLM"/>
    </source>
</evidence>
<sequence>MPVPKSVSPNSEKEIRKRLLLATFSFTAGIGAALVVLHNSNVEIYGVSEFGVHLSTAPFLALGLFSAAYNTWKLADQVNPNIGTPNLGVLLKFVSLSMVLIVLTPFTIDTFFNWTHMIVGALLFLDQLYISLTLLHYESDNYKLTLLAVELIGGILAALSLPNHMLTYMFQGEIIFQAGFLALIFRGTHILASTSKRTSAKASHPQRHPFVR</sequence>
<gene>
    <name evidence="2" type="ORF">SAMN02745225_02170</name>
</gene>
<keyword evidence="1" id="KW-0472">Membrane</keyword>
<keyword evidence="3" id="KW-1185">Reference proteome</keyword>
<keyword evidence="1" id="KW-0812">Transmembrane</keyword>
<feature type="transmembrane region" description="Helical" evidence="1">
    <location>
        <begin position="114"/>
        <end position="137"/>
    </location>
</feature>
<accession>A0A1M4XX43</accession>
<organism evidence="2 3">
    <name type="scientific">Ferrithrix thermotolerans DSM 19514</name>
    <dbReference type="NCBI Taxonomy" id="1121881"/>
    <lineage>
        <taxon>Bacteria</taxon>
        <taxon>Bacillati</taxon>
        <taxon>Actinomycetota</taxon>
        <taxon>Acidimicrobiia</taxon>
        <taxon>Acidimicrobiales</taxon>
        <taxon>Acidimicrobiaceae</taxon>
        <taxon>Ferrithrix</taxon>
    </lineage>
</organism>
<dbReference type="Proteomes" id="UP000184295">
    <property type="component" value="Unassembled WGS sequence"/>
</dbReference>
<dbReference type="RefSeq" id="WP_072792382.1">
    <property type="nucleotide sequence ID" value="NZ_FQUL01000048.1"/>
</dbReference>
<feature type="transmembrane region" description="Helical" evidence="1">
    <location>
        <begin position="174"/>
        <end position="192"/>
    </location>
</feature>
<proteinExistence type="predicted"/>
<reference evidence="3" key="1">
    <citation type="submission" date="2016-11" db="EMBL/GenBank/DDBJ databases">
        <authorList>
            <person name="Varghese N."/>
            <person name="Submissions S."/>
        </authorList>
    </citation>
    <scope>NUCLEOTIDE SEQUENCE [LARGE SCALE GENOMIC DNA]</scope>
    <source>
        <strain evidence="3">DSM 19514</strain>
    </source>
</reference>
<feature type="transmembrane region" description="Helical" evidence="1">
    <location>
        <begin position="20"/>
        <end position="38"/>
    </location>
</feature>
<evidence type="ECO:0000313" key="2">
    <source>
        <dbReference type="EMBL" id="SHE98154.1"/>
    </source>
</evidence>
<dbReference type="AlphaFoldDB" id="A0A1M4XX43"/>
<feature type="transmembrane region" description="Helical" evidence="1">
    <location>
        <begin position="50"/>
        <end position="69"/>
    </location>
</feature>
<keyword evidence="1" id="KW-1133">Transmembrane helix</keyword>
<name>A0A1M4XX43_9ACTN</name>
<dbReference type="OrthoDB" id="5245057at2"/>
<evidence type="ECO:0000313" key="3">
    <source>
        <dbReference type="Proteomes" id="UP000184295"/>
    </source>
</evidence>
<dbReference type="EMBL" id="FQUL01000048">
    <property type="protein sequence ID" value="SHE98154.1"/>
    <property type="molecule type" value="Genomic_DNA"/>
</dbReference>
<evidence type="ECO:0000256" key="1">
    <source>
        <dbReference type="SAM" id="Phobius"/>
    </source>
</evidence>
<feature type="transmembrane region" description="Helical" evidence="1">
    <location>
        <begin position="89"/>
        <end position="108"/>
    </location>
</feature>
<feature type="transmembrane region" description="Helical" evidence="1">
    <location>
        <begin position="144"/>
        <end position="162"/>
    </location>
</feature>